<sequence length="485" mass="53998">MNSDAAGTSAEGLANDRAIGFDDFGVDYITDEVDGQQMNDNVAYNMEIRGAEDGLMGHPLESFDENLEMHGQYYEMDDNIMNDNGMMPMQESRFLLNTELGNISVTRDDLISVGVDVTDPNNINVTASQSDALFSLCQDRGDIIQPEYNEFEMMNDMVYPPSLKPEQHETETYFEDNVPGPSTSGMQLDQGKNDELFVYITEEGSITLMGKNGRCVGTYHADELREMGITDPTTLSEAEMQTLVQNLGHSDDVPVSSITYTASPAPLVPYQPEPVPRPRAHPSRAKPRSDADGHIGEVVDIVKGKLGPRKAVIRYCRNNGTYKVQYDDGRFEWVKESEIQRKAKNKTVEKVKVQPGRKRRFVSKTCETPDYHATSTGVIEKPTLIHANSGYCALCDKKIHNSRPAFIVMRIPACRCCAENNALLVEDVIAPVQERSRTCSVNKGTSRSRNTSETNLVLLKEPKLIKLSKDPQVVVNHGHQTPPEL</sequence>
<dbReference type="OrthoDB" id="5845898at2759"/>
<dbReference type="EMBL" id="CAJFDH010000002">
    <property type="protein sequence ID" value="CAD5210570.1"/>
    <property type="molecule type" value="Genomic_DNA"/>
</dbReference>
<comment type="caution">
    <text evidence="2">The sequence shown here is derived from an EMBL/GenBank/DDBJ whole genome shotgun (WGS) entry which is preliminary data.</text>
</comment>
<dbReference type="Proteomes" id="UP000614601">
    <property type="component" value="Unassembled WGS sequence"/>
</dbReference>
<dbReference type="EMBL" id="CAJFCW020000002">
    <property type="protein sequence ID" value="CAG9091625.1"/>
    <property type="molecule type" value="Genomic_DNA"/>
</dbReference>
<dbReference type="Proteomes" id="UP000783686">
    <property type="component" value="Unassembled WGS sequence"/>
</dbReference>
<reference evidence="2" key="1">
    <citation type="submission" date="2020-09" db="EMBL/GenBank/DDBJ databases">
        <authorList>
            <person name="Kikuchi T."/>
        </authorList>
    </citation>
    <scope>NUCLEOTIDE SEQUENCE</scope>
    <source>
        <strain evidence="2">SH1</strain>
    </source>
</reference>
<organism evidence="2 3">
    <name type="scientific">Bursaphelenchus okinawaensis</name>
    <dbReference type="NCBI Taxonomy" id="465554"/>
    <lineage>
        <taxon>Eukaryota</taxon>
        <taxon>Metazoa</taxon>
        <taxon>Ecdysozoa</taxon>
        <taxon>Nematoda</taxon>
        <taxon>Chromadorea</taxon>
        <taxon>Rhabditida</taxon>
        <taxon>Tylenchina</taxon>
        <taxon>Tylenchomorpha</taxon>
        <taxon>Aphelenchoidea</taxon>
        <taxon>Aphelenchoididae</taxon>
        <taxon>Bursaphelenchus</taxon>
    </lineage>
</organism>
<dbReference type="CDD" id="cd04508">
    <property type="entry name" value="Tudor_SF"/>
    <property type="match status" value="1"/>
</dbReference>
<protein>
    <submittedName>
        <fullName evidence="2">Uncharacterized protein</fullName>
    </submittedName>
</protein>
<feature type="region of interest" description="Disordered" evidence="1">
    <location>
        <begin position="264"/>
        <end position="291"/>
    </location>
</feature>
<accession>A0A811K5A7</accession>
<gene>
    <name evidence="2" type="ORF">BOKJ2_LOCUS3260</name>
</gene>
<name>A0A811K5A7_9BILA</name>
<dbReference type="Gene3D" id="2.30.30.140">
    <property type="match status" value="1"/>
</dbReference>
<evidence type="ECO:0000313" key="3">
    <source>
        <dbReference type="Proteomes" id="UP000614601"/>
    </source>
</evidence>
<evidence type="ECO:0000313" key="2">
    <source>
        <dbReference type="EMBL" id="CAD5210570.1"/>
    </source>
</evidence>
<proteinExistence type="predicted"/>
<evidence type="ECO:0000256" key="1">
    <source>
        <dbReference type="SAM" id="MobiDB-lite"/>
    </source>
</evidence>
<keyword evidence="3" id="KW-1185">Reference proteome</keyword>
<feature type="compositionally biased region" description="Pro residues" evidence="1">
    <location>
        <begin position="266"/>
        <end position="277"/>
    </location>
</feature>
<dbReference type="AlphaFoldDB" id="A0A811K5A7"/>